<comment type="subunit">
    <text evidence="8">In plastids the minimal PEP RNA polymerase catalytic core is composed of four subunits: alpha, beta, beta', and beta''. When a (nuclear-encoded) sigma factor is associated with the core the holoenzyme is formed, which can initiate transcription.</text>
</comment>
<sequence length="2869" mass="335777">MQTCSIQYLNKKLKSKRVFISESFLFYLKQKQLLLCSDKVIRPNILGKIFPIYLEQKSMKITAYKKTIYKNMNLTLWNNSFDKNRLKTFVSWFLKTYGEKKTIQLLEELKNLGFGYATQAGVSLGIDDLLIPTEKMEFLYSSNKNVLRNNFKYRNAKITAVEKVQLFIDNWNETSENLKKEVIKNFEKTNIFNPVYMMAFSGARGNISQVRQLVGMRGLMSDPQGNIIDFPIQSNFKEGLTLTEYIISTYGARKGIVDTALRTATAGYLTRRLVDVAQHVMISLFDCKTNRGIFLFDMKEGSQILYSFQNRLVGRVLANDIKILNKETSNFTLIGSRNQEISISLANKIVANTKKAFVRSPLTCQSSKFICQLCYGWSLSSNKLVSLGEAIGVIAAQSIGEPGTQLTMRTFHTGGVFSGGLTESIIANYNGWIEYLEPISGTCIRTLQGKIAFLTKTQSSFVLKKGLYSEHHGSASKTTEVSFYRIPGYAVLFARNKQQIFKKQIVAQFSSDSQNIGNLKAQRGNAEQVVYADLEGEIFFNQMDLLEQKSNFFLEDTLWKSNSKSKLWILSGKVYQNFTGNFANFLVRNKDFVNKNSVFERFSWYNSYNSIMEFGLLKYFKNFSGVFSVFYNVKNSSANSICRQSFSKVFPFHKVEGKNFEKTFEGTQTQVQSTLKRKTFEDLHCGLHNAGKTLQNQVFQTNTGLYYKTAKQSGSFFESFCSFCKRNKNKRKNTNLPEEKHWENNKKANILHIYKNLSSYNLHKKISSKAYFYKNISTKASKLNQSFRLKKFLLKLQKYKSYSISLKTLKLKIFNFKFNKKNRIKHDNMKKCNLFYNSAKLNFSKKYFLNLNNQHNFNQNKWLNYCLKFTIIRNSKRFLNSNIIKRLHSPVPYIYQYDINFRSNFKRKYNRINFSSNQVTKKLVKKFNNLKQKNFKLLTDLKIQRKFIPNFFKKAFLKYSNQKKFVYISKQLIHKADLFKPNKAKHDSQVFFSQCLCFQKWLSLDNHFRKHRSAKVDTFADTMWNTKTQVYLTENFAHHGSWNSQCLCLLDNNKTNFKMLKFSSVLTNPKYSKLLKSKKTLKHVYIYKKNYFKINLKTSFSISNFQKPEISENFPCVFESLCVYTKTFEGNTNTNSQSSTPLQINISPPVSFLQKHRSFEKLAAQKYFQKSLCLHKDLKRSVFDESKTGLLKVLKFPVFVFTQTQIYKAFRPCRYKVEKNTWSTLLKNQTLNIPNNRTFKPKIYFTKLNRFHVFNKVKKTSFFKKKHRSKYPLFVSKNIVLEQSKKTEDKLNLATLVENSTNGNRKTVSDNVRFIPLSYLTEDEKKSMQMHSFLKNSSNGANNKKLNSYNSFNLKYKKKRNLNLISNSKKYFDFISSKMAQKLQKKEFNVKNSNELVFKTPILFLSLSKIRYASLSYILDLKKYSLKSNLSPIQNDKILAFFPLNSAENLKKTNKNIHNTENIKPNLSPIFQWFPSDFKANSGLFILSKIFKKYNLKNDFWIQRKRNNLFATQKHKTQKIFLLNFKQIFSQKICFQYFKHEKKFYQNLATDQVFQINTGLPYNLSKDKHFRKMQQTVKQSVPFAVPSVYFESLCVNTKTFEVNTKTDLQKCFVCKYNLQSCFLHYKKQRKGCTPLQIHSGKTKLLKFKAFCLQTNKLVNKEKALNFKLKELLSKQKYIKKLRKNFLYTVKKQTILNTKNFTLKKLSVFPETFHWIAQENFQFISINKNLKKNSSLNTNNINLSAYLVNRQGRKKLFNRKLSGLITFSQKSSPCLNFKSHIGNNNIKFVNNKKVQCTEDQNKLLKTSLKKFNQNRFFNSDFMSKRNEIKLNRTTNCSLLNFELKNLLIQNLKKKLVTKASFSKCFSLEKHRFSKAKLWKTVEPLQTKCFQNLIEKRRFGIETKAKQTLLALSLKSKFFTYIAYQNQSSINNENFQLKENTKNLLLKEKLNVTVKPGWVYVFTKENNKVFAFHQVFIDSGKNWIHDIIFQQNSIYVETCIHKTFSSFICKPKISLKTKVKIFTTQISLKALKPRYIVFENTNLIKHKQKSKLGLLIRPIKSKILPNLLTYKNYIHKANTSSTKINLSYTLMKNYHSNLLNKQKKLKESFFSKNGFHFKISKITVLKKFQQRMLWFYSEKKILRKSNQKQALINKKSIKIFVKNQIIAKSLGKSFNKTPFNFFIKNNFLKNYQTYYTYKKFFYTSFHLKAPIENKNFYFNFPKSFVQISSKQKNFCSKNSLDNQNRQNLKSLQYLWQKNCVRKFSNTFSAKGIKEKFISSFFFPVYKIKNTIETKISDKKHINCQLLEFNKTKYKFHFKTSIIDNRCLTSKIFVNQPFQHMSIAEVTQNLYLTPYFKWFLLKKTTYLGNQRLCFKESSNSLKKQNFQYRNSFLFYEFNGVLKNQVFANTDILSPFEGELVEPYFAEKSWWNSMIDGFLINKKQKSNHKIFLTKKDIFSVFIPKFDYFSNYMVKQNNILKKNFQLTTKLKNNCKATKIKQLKVKFNTNYNLRLQKKKILALILKEGGQIVLSLISNSNDLEVILSLKFKQKNYESSLKRIFSKHSINQNNKRASNLIHKGHMVEFFTTYKKQLYKLKGLEIGKPNRLNKLSLGNFLFKGDFLNPSTSFNKTGQILHFNLNKITLRSAQCFLVSPKGILHVHQADSILKNVPIITLPFDTFTTGDIVQGIPKVEQYLEARTSQNGRPFLYSLPILLQGIFKRYCTKFPLEEAVSQSFLKIQLIIVDGVQRVYRSQGVSIADKHLEVIVKQMTSKVQILHGGQTGFFPGELVDREVIERINPFLMIKIQYEPVVLGITRASLEVESFLSAASFQQTTKILAKASLYKKKDFLKGLKENILIGNLIPAGTGYMKAI</sequence>
<organism evidence="11">
    <name type="scientific">Neochloris aquatica</name>
    <dbReference type="NCBI Taxonomy" id="3099"/>
    <lineage>
        <taxon>Eukaryota</taxon>
        <taxon>Viridiplantae</taxon>
        <taxon>Chlorophyta</taxon>
        <taxon>core chlorophytes</taxon>
        <taxon>Chlorophyceae</taxon>
        <taxon>CS clade</taxon>
        <taxon>Sphaeropleales</taxon>
        <taxon>Neochloridaceae</taxon>
        <taxon>Neochloris</taxon>
    </lineage>
</organism>
<evidence type="ECO:0000256" key="3">
    <source>
        <dbReference type="ARBA" id="ARBA00022679"/>
    </source>
</evidence>
<evidence type="ECO:0000259" key="10">
    <source>
        <dbReference type="Pfam" id="PF05000"/>
    </source>
</evidence>
<dbReference type="GO" id="GO:0003677">
    <property type="term" value="F:DNA binding"/>
    <property type="evidence" value="ECO:0007669"/>
    <property type="project" value="UniProtKB-UniRule"/>
</dbReference>
<comment type="subcellular location">
    <subcellularLocation>
        <location evidence="8">Plastid</location>
        <location evidence="8">Chloroplast</location>
    </subcellularLocation>
</comment>
<comment type="similarity">
    <text evidence="8">Belongs to the RNA polymerase beta' chain family. RpoC2 subfamily.</text>
</comment>
<feature type="binding site" evidence="8">
    <location>
        <position position="364"/>
    </location>
    <ligand>
        <name>Zn(2+)</name>
        <dbReference type="ChEBI" id="CHEBI:29105"/>
    </ligand>
</feature>
<dbReference type="Pfam" id="PF05000">
    <property type="entry name" value="RNA_pol_Rpb1_4"/>
    <property type="match status" value="1"/>
</dbReference>
<dbReference type="GO" id="GO:0003899">
    <property type="term" value="F:DNA-directed RNA polymerase activity"/>
    <property type="evidence" value="ECO:0007669"/>
    <property type="project" value="UniProtKB-UniRule"/>
</dbReference>
<reference evidence="11" key="1">
    <citation type="journal article" date="2016" name="Mol. Phylogenet. Evol.">
        <title>Chloroplast phylogenomic data from the green algal order Sphaeropleales (Chlorophyceae, Chlorophyta) reveal complex patterns of sequence evolution.</title>
        <authorList>
            <person name="Fucikova K."/>
            <person name="Lewis P.O."/>
            <person name="Lewis L.A."/>
        </authorList>
    </citation>
    <scope>NUCLEOTIDE SEQUENCE</scope>
    <source>
        <strain evidence="11">UTEX 138</strain>
    </source>
</reference>
<dbReference type="CDD" id="cd02655">
    <property type="entry name" value="RNAP_beta'_C"/>
    <property type="match status" value="1"/>
</dbReference>
<evidence type="ECO:0000259" key="9">
    <source>
        <dbReference type="Pfam" id="PF04998"/>
    </source>
</evidence>
<dbReference type="InterPro" id="IPR042102">
    <property type="entry name" value="RNA_pol_Rpb1_3_sf"/>
</dbReference>
<keyword evidence="4 8" id="KW-0548">Nucleotidyltransferase</keyword>
<feature type="binding site" evidence="8">
    <location>
        <position position="374"/>
    </location>
    <ligand>
        <name>Zn(2+)</name>
        <dbReference type="ChEBI" id="CHEBI:29105"/>
    </ligand>
</feature>
<evidence type="ECO:0000256" key="2">
    <source>
        <dbReference type="ARBA" id="ARBA00022640"/>
    </source>
</evidence>
<evidence type="ECO:0000256" key="5">
    <source>
        <dbReference type="ARBA" id="ARBA00022723"/>
    </source>
</evidence>
<comment type="function">
    <text evidence="8">DNA-dependent RNA polymerase catalyzes the transcription of DNA into RNA using the four ribonucleoside triphosphates as substrates.</text>
</comment>
<dbReference type="GO" id="GO:0009507">
    <property type="term" value="C:chloroplast"/>
    <property type="evidence" value="ECO:0007669"/>
    <property type="project" value="UniProtKB-SubCell"/>
</dbReference>
<evidence type="ECO:0000256" key="6">
    <source>
        <dbReference type="ARBA" id="ARBA00022833"/>
    </source>
</evidence>
<dbReference type="InterPro" id="IPR007081">
    <property type="entry name" value="RNA_pol_Rpb1_5"/>
</dbReference>
<geneLocation type="chloroplast" evidence="11"/>
<dbReference type="InterPro" id="IPR007083">
    <property type="entry name" value="RNA_pol_Rpb1_4"/>
</dbReference>
<comment type="cofactor">
    <cofactor evidence="8">
        <name>Zn(2+)</name>
        <dbReference type="ChEBI" id="CHEBI:29105"/>
    </cofactor>
    <text evidence="8">Binds 1 Zn(2+) ion per subunit.</text>
</comment>
<keyword evidence="2 11" id="KW-0934">Plastid</keyword>
<dbReference type="PANTHER" id="PTHR19376:SF68">
    <property type="entry name" value="DNA-DIRECTED RNA POLYMERASE SUBUNIT BETA"/>
    <property type="match status" value="1"/>
</dbReference>
<dbReference type="PANTHER" id="PTHR19376">
    <property type="entry name" value="DNA-DIRECTED RNA POLYMERASE"/>
    <property type="match status" value="1"/>
</dbReference>
<dbReference type="Gene3D" id="1.10.132.30">
    <property type="match status" value="1"/>
</dbReference>
<dbReference type="Gene3D" id="1.10.1790.20">
    <property type="match status" value="1"/>
</dbReference>
<keyword evidence="5 8" id="KW-0479">Metal-binding</keyword>
<accession>A0A140H9H9</accession>
<keyword evidence="1 8" id="KW-0240">DNA-directed RNA polymerase</keyword>
<evidence type="ECO:0000313" key="11">
    <source>
        <dbReference type="EMBL" id="AMO00828.1"/>
    </source>
</evidence>
<feature type="binding site" evidence="8">
    <location>
        <position position="287"/>
    </location>
    <ligand>
        <name>Zn(2+)</name>
        <dbReference type="ChEBI" id="CHEBI:29105"/>
    </ligand>
</feature>
<name>A0A140H9H9_9CHLO</name>
<dbReference type="EC" id="2.7.7.6" evidence="8"/>
<evidence type="ECO:0000256" key="4">
    <source>
        <dbReference type="ARBA" id="ARBA00022695"/>
    </source>
</evidence>
<protein>
    <recommendedName>
        <fullName evidence="8">DNA-directed RNA polymerase subunit beta''</fullName>
        <ecNumber evidence="8">2.7.7.6</ecNumber>
    </recommendedName>
    <alternativeName>
        <fullName evidence="8">PEP</fullName>
    </alternativeName>
    <alternativeName>
        <fullName evidence="8">Plastid-encoded RNA polymerase subunit beta''</fullName>
        <shortName evidence="8">RNA polymerase subunit beta''</shortName>
    </alternativeName>
</protein>
<keyword evidence="6 8" id="KW-0862">Zinc</keyword>
<keyword evidence="11" id="KW-0150">Chloroplast</keyword>
<keyword evidence="7 8" id="KW-0804">Transcription</keyword>
<keyword evidence="3 8" id="KW-0808">Transferase</keyword>
<feature type="binding site" evidence="8">
    <location>
        <position position="371"/>
    </location>
    <ligand>
        <name>Zn(2+)</name>
        <dbReference type="ChEBI" id="CHEBI:29105"/>
    </ligand>
</feature>
<feature type="domain" description="RNA polymerase Rpb1" evidence="9">
    <location>
        <begin position="239"/>
        <end position="545"/>
    </location>
</feature>
<dbReference type="Pfam" id="PF04998">
    <property type="entry name" value="RNA_pol_Rpb1_5"/>
    <property type="match status" value="2"/>
</dbReference>
<evidence type="ECO:0000256" key="8">
    <source>
        <dbReference type="HAMAP-Rule" id="MF_01324"/>
    </source>
</evidence>
<proteinExistence type="inferred from homology"/>
<evidence type="ECO:0000256" key="1">
    <source>
        <dbReference type="ARBA" id="ARBA00022478"/>
    </source>
</evidence>
<dbReference type="SUPFAM" id="SSF64484">
    <property type="entry name" value="beta and beta-prime subunits of DNA dependent RNA-polymerase"/>
    <property type="match status" value="2"/>
</dbReference>
<gene>
    <name evidence="8 11" type="primary">rpoC2</name>
    <name evidence="11" type="ORF">VU99_14</name>
</gene>
<dbReference type="GeneID" id="27073333"/>
<comment type="catalytic activity">
    <reaction evidence="8">
        <text>RNA(n) + a ribonucleoside 5'-triphosphate = RNA(n+1) + diphosphate</text>
        <dbReference type="Rhea" id="RHEA:21248"/>
        <dbReference type="Rhea" id="RHEA-COMP:14527"/>
        <dbReference type="Rhea" id="RHEA-COMP:17342"/>
        <dbReference type="ChEBI" id="CHEBI:33019"/>
        <dbReference type="ChEBI" id="CHEBI:61557"/>
        <dbReference type="ChEBI" id="CHEBI:140395"/>
        <dbReference type="EC" id="2.7.7.6"/>
    </reaction>
</comment>
<dbReference type="RefSeq" id="YP_009238019.1">
    <property type="nucleotide sequence ID" value="NC_029670.1"/>
</dbReference>
<dbReference type="InterPro" id="IPR045867">
    <property type="entry name" value="DNA-dir_RpoC_beta_prime"/>
</dbReference>
<dbReference type="GO" id="GO:0006351">
    <property type="term" value="P:DNA-templated transcription"/>
    <property type="evidence" value="ECO:0007669"/>
    <property type="project" value="UniProtKB-UniRule"/>
</dbReference>
<dbReference type="InterPro" id="IPR038120">
    <property type="entry name" value="Rpb1_funnel_sf"/>
</dbReference>
<dbReference type="GO" id="GO:0000428">
    <property type="term" value="C:DNA-directed RNA polymerase complex"/>
    <property type="evidence" value="ECO:0007669"/>
    <property type="project" value="UniProtKB-KW"/>
</dbReference>
<dbReference type="EMBL" id="KT199248">
    <property type="protein sequence ID" value="AMO00828.1"/>
    <property type="molecule type" value="Genomic_DNA"/>
</dbReference>
<dbReference type="GO" id="GO:0008270">
    <property type="term" value="F:zinc ion binding"/>
    <property type="evidence" value="ECO:0007669"/>
    <property type="project" value="UniProtKB-UniRule"/>
</dbReference>
<dbReference type="Gene3D" id="1.10.150.390">
    <property type="match status" value="1"/>
</dbReference>
<feature type="domain" description="RNA polymerase Rpb1" evidence="9">
    <location>
        <begin position="2736"/>
        <end position="2780"/>
    </location>
</feature>
<dbReference type="InterPro" id="IPR012756">
    <property type="entry name" value="DNA-dir_RpoC2_beta_pp"/>
</dbReference>
<dbReference type="NCBIfam" id="TIGR02388">
    <property type="entry name" value="rpoC2_cyan"/>
    <property type="match status" value="1"/>
</dbReference>
<dbReference type="HAMAP" id="MF_01324">
    <property type="entry name" value="RNApol_bact_RpoC2"/>
    <property type="match status" value="1"/>
</dbReference>
<dbReference type="Gene3D" id="1.10.274.100">
    <property type="entry name" value="RNA polymerase Rpb1, domain 3"/>
    <property type="match status" value="1"/>
</dbReference>
<feature type="domain" description="RNA polymerase Rpb1" evidence="10">
    <location>
        <begin position="158"/>
        <end position="236"/>
    </location>
</feature>
<evidence type="ECO:0000256" key="7">
    <source>
        <dbReference type="ARBA" id="ARBA00023163"/>
    </source>
</evidence>